<proteinExistence type="predicted"/>
<reference evidence="2" key="1">
    <citation type="journal article" date="2019" name="Int. J. Syst. Evol. Microbiol.">
        <title>The Global Catalogue of Microorganisms (GCM) 10K type strain sequencing project: providing services to taxonomists for standard genome sequencing and annotation.</title>
        <authorList>
            <consortium name="The Broad Institute Genomics Platform"/>
            <consortium name="The Broad Institute Genome Sequencing Center for Infectious Disease"/>
            <person name="Wu L."/>
            <person name="Ma J."/>
        </authorList>
    </citation>
    <scope>NUCLEOTIDE SEQUENCE [LARGE SCALE GENOMIC DNA]</scope>
    <source>
        <strain evidence="2">CGMCC 1.12923</strain>
    </source>
</reference>
<dbReference type="EMBL" id="BMGJ01000012">
    <property type="protein sequence ID" value="GGD71241.1"/>
    <property type="molecule type" value="Genomic_DNA"/>
</dbReference>
<gene>
    <name evidence="1" type="ORF">GCM10011357_27940</name>
</gene>
<protein>
    <recommendedName>
        <fullName evidence="3">CopG family transcriptional regulator</fullName>
    </recommendedName>
</protein>
<evidence type="ECO:0008006" key="3">
    <source>
        <dbReference type="Google" id="ProtNLM"/>
    </source>
</evidence>
<evidence type="ECO:0000313" key="2">
    <source>
        <dbReference type="Proteomes" id="UP000614272"/>
    </source>
</evidence>
<name>A0ABQ1RI99_9ALTE</name>
<dbReference type="Proteomes" id="UP000614272">
    <property type="component" value="Unassembled WGS sequence"/>
</dbReference>
<comment type="caution">
    <text evidence="1">The sequence shown here is derived from an EMBL/GenBank/DDBJ whole genome shotgun (WGS) entry which is preliminary data.</text>
</comment>
<sequence length="94" mass="10168">MSTTSLKLPKDIKELAAEAAKHQGVTPHAFMVDAIRTAAIAAEKRAAFVSDAVASRAETLESKKGYSATEVHSYIRARARGETISEPKAKPWRS</sequence>
<organism evidence="1 2">
    <name type="scientific">Lacimicrobium alkaliphilum</name>
    <dbReference type="NCBI Taxonomy" id="1526571"/>
    <lineage>
        <taxon>Bacteria</taxon>
        <taxon>Pseudomonadati</taxon>
        <taxon>Pseudomonadota</taxon>
        <taxon>Gammaproteobacteria</taxon>
        <taxon>Alteromonadales</taxon>
        <taxon>Alteromonadaceae</taxon>
        <taxon>Lacimicrobium</taxon>
    </lineage>
</organism>
<keyword evidence="2" id="KW-1185">Reference proteome</keyword>
<accession>A0ABQ1RI99</accession>
<evidence type="ECO:0000313" key="1">
    <source>
        <dbReference type="EMBL" id="GGD71241.1"/>
    </source>
</evidence>
<dbReference type="RefSeq" id="WP_099035501.1">
    <property type="nucleotide sequence ID" value="NZ_BMGJ01000012.1"/>
</dbReference>